<dbReference type="STRING" id="253628.A0A0D1XBG6"/>
<keyword evidence="1" id="KW-1133">Transmembrane helix</keyword>
<feature type="transmembrane region" description="Helical" evidence="1">
    <location>
        <begin position="171"/>
        <end position="189"/>
    </location>
</feature>
<feature type="transmembrane region" description="Helical" evidence="1">
    <location>
        <begin position="110"/>
        <end position="130"/>
    </location>
</feature>
<evidence type="ECO:0000313" key="2">
    <source>
        <dbReference type="EMBL" id="KIV99530.1"/>
    </source>
</evidence>
<evidence type="ECO:0000256" key="1">
    <source>
        <dbReference type="SAM" id="Phobius"/>
    </source>
</evidence>
<sequence>MSLLHIAGMVAQPYSRLSVTKLTTEIPLSSLSSEDDAHIISAWQGQDLGLNITCGRKKRGFFAAIEGWWLEVGSVALAFAVMLVIIILLVHYNGEPIENTPRRPSLNTLINIFSAIEAGMIAYVAAEVLSQSKWLNMQSKSSLDDLNTIDNASRGLRGALQVVFKPRLGPMPFVGAITTLLAVIIGPMLQETIVLRTAWRPSPIRNATVPVSKYFAPDTNPELPKLDVGMKGVILNGLSSANSSVLTPQFGCPSGNCTYSTPYSSLAICHSCQRVELTRQCTQFDNCNYTLSNGHTLINPPIRGNYSGDFAFINVSTSFNLTRQMAIPYNEITDQYDILRASIISLTNGPLCHSNGTNPDCVLDNRDNATQAKLFDGGAIGAYCDLFLCVNTYTASVSESSVSEQIIGSSNARNTSRPQYSFAAIDRTGADHPSEVILPDECYIGGIRYSVAEYKDSSNQSWTYVELNQTVQAKKSFSTTKVPIECIFGMRGVTYQSMFQFMTSNPFFLDGNGVSDSNTGVAGGLFSFYSNAITQSLPNTAAFGVEPLFNNGNASFESIDATFERLASAMTTYMRDNSEHSGSVDFTGLEKQLASMSSSALGILFHSETVISVQWYWIILPLFVLVIICIYLAAAVLHGGVMDHDGNTQAHLWKSNILVPLAIGYRSELPQSSEALYSRDAMQTFKKGQVQLASSKDGWLLVQSKGNDLG</sequence>
<dbReference type="InterPro" id="IPR021514">
    <property type="entry name" value="DUF3176"/>
</dbReference>
<dbReference type="EMBL" id="KN847576">
    <property type="protein sequence ID" value="KIV99530.1"/>
    <property type="molecule type" value="Genomic_DNA"/>
</dbReference>
<organism evidence="2 3">
    <name type="scientific">Verruconis gallopava</name>
    <dbReference type="NCBI Taxonomy" id="253628"/>
    <lineage>
        <taxon>Eukaryota</taxon>
        <taxon>Fungi</taxon>
        <taxon>Dikarya</taxon>
        <taxon>Ascomycota</taxon>
        <taxon>Pezizomycotina</taxon>
        <taxon>Dothideomycetes</taxon>
        <taxon>Pleosporomycetidae</taxon>
        <taxon>Venturiales</taxon>
        <taxon>Sympoventuriaceae</taxon>
        <taxon>Verruconis</taxon>
    </lineage>
</organism>
<dbReference type="Proteomes" id="UP000053259">
    <property type="component" value="Unassembled WGS sequence"/>
</dbReference>
<dbReference type="HOGENOM" id="CLU_015092_1_2_1"/>
<dbReference type="InParanoid" id="A0A0D1XBG6"/>
<protein>
    <submittedName>
        <fullName evidence="2">Uncharacterized protein</fullName>
    </submittedName>
</protein>
<keyword evidence="1" id="KW-0812">Transmembrane</keyword>
<evidence type="ECO:0000313" key="3">
    <source>
        <dbReference type="Proteomes" id="UP000053259"/>
    </source>
</evidence>
<dbReference type="RefSeq" id="XP_016209400.1">
    <property type="nucleotide sequence ID" value="XM_016362792.1"/>
</dbReference>
<dbReference type="Pfam" id="PF11374">
    <property type="entry name" value="DUF3176"/>
    <property type="match status" value="1"/>
</dbReference>
<feature type="transmembrane region" description="Helical" evidence="1">
    <location>
        <begin position="615"/>
        <end position="637"/>
    </location>
</feature>
<dbReference type="AlphaFoldDB" id="A0A0D1XBG6"/>
<gene>
    <name evidence="2" type="ORF">PV09_08832</name>
</gene>
<dbReference type="OrthoDB" id="5376804at2759"/>
<name>A0A0D1XBG6_9PEZI</name>
<proteinExistence type="predicted"/>
<keyword evidence="1" id="KW-0472">Membrane</keyword>
<reference evidence="2 3" key="1">
    <citation type="submission" date="2015-01" db="EMBL/GenBank/DDBJ databases">
        <title>The Genome Sequence of Ochroconis gallopava CBS43764.</title>
        <authorList>
            <consortium name="The Broad Institute Genomics Platform"/>
            <person name="Cuomo C."/>
            <person name="de Hoog S."/>
            <person name="Gorbushina A."/>
            <person name="Stielow B."/>
            <person name="Teixiera M."/>
            <person name="Abouelleil A."/>
            <person name="Chapman S.B."/>
            <person name="Priest M."/>
            <person name="Young S.K."/>
            <person name="Wortman J."/>
            <person name="Nusbaum C."/>
            <person name="Birren B."/>
        </authorList>
    </citation>
    <scope>NUCLEOTIDE SEQUENCE [LARGE SCALE GENOMIC DNA]</scope>
    <source>
        <strain evidence="2 3">CBS 43764</strain>
    </source>
</reference>
<dbReference type="GeneID" id="27316805"/>
<dbReference type="VEuPathDB" id="FungiDB:PV09_08832"/>
<feature type="transmembrane region" description="Helical" evidence="1">
    <location>
        <begin position="68"/>
        <end position="90"/>
    </location>
</feature>
<dbReference type="PANTHER" id="PTHR35394:SF5">
    <property type="entry name" value="DUF3176 DOMAIN-CONTAINING PROTEIN"/>
    <property type="match status" value="1"/>
</dbReference>
<dbReference type="PANTHER" id="PTHR35394">
    <property type="entry name" value="DUF3176 DOMAIN-CONTAINING PROTEIN"/>
    <property type="match status" value="1"/>
</dbReference>
<keyword evidence="3" id="KW-1185">Reference proteome</keyword>
<accession>A0A0D1XBG6</accession>